<dbReference type="InterPro" id="IPR001254">
    <property type="entry name" value="Trypsin_dom"/>
</dbReference>
<keyword evidence="3" id="KW-0800">Toxin</keyword>
<dbReference type="PROSITE" id="PS00135">
    <property type="entry name" value="TRYPSIN_SER"/>
    <property type="match status" value="1"/>
</dbReference>
<reference evidence="12" key="1">
    <citation type="submission" date="2021-12" db="EMBL/GenBank/DDBJ databases">
        <authorList>
            <person name="Martin H S."/>
        </authorList>
    </citation>
    <scope>NUCLEOTIDE SEQUENCE</scope>
</reference>
<dbReference type="GO" id="GO:0090729">
    <property type="term" value="F:toxin activity"/>
    <property type="evidence" value="ECO:0007669"/>
    <property type="project" value="UniProtKB-KW"/>
</dbReference>
<evidence type="ECO:0000256" key="6">
    <source>
        <dbReference type="ARBA" id="ARBA00022825"/>
    </source>
</evidence>
<dbReference type="Proteomes" id="UP000838878">
    <property type="component" value="Chromosome 4"/>
</dbReference>
<dbReference type="FunFam" id="2.40.10.10:FF:000036">
    <property type="entry name" value="Trypsin beta"/>
    <property type="match status" value="1"/>
</dbReference>
<gene>
    <name evidence="12" type="ORF">BINO364_LOCUS9471</name>
</gene>
<comment type="similarity">
    <text evidence="2">Belongs to the peptidase S1 family.</text>
</comment>
<evidence type="ECO:0000256" key="1">
    <source>
        <dbReference type="ARBA" id="ARBA00004239"/>
    </source>
</evidence>
<dbReference type="GO" id="GO:0006508">
    <property type="term" value="P:proteolysis"/>
    <property type="evidence" value="ECO:0007669"/>
    <property type="project" value="UniProtKB-KW"/>
</dbReference>
<dbReference type="OrthoDB" id="6755574at2759"/>
<dbReference type="CDD" id="cd00190">
    <property type="entry name" value="Tryp_SPc"/>
    <property type="match status" value="1"/>
</dbReference>
<dbReference type="Gene3D" id="2.40.10.10">
    <property type="entry name" value="Trypsin-like serine proteases"/>
    <property type="match status" value="2"/>
</dbReference>
<organism evidence="12 13">
    <name type="scientific">Brenthis ino</name>
    <name type="common">lesser marbled fritillary</name>
    <dbReference type="NCBI Taxonomy" id="405034"/>
    <lineage>
        <taxon>Eukaryota</taxon>
        <taxon>Metazoa</taxon>
        <taxon>Ecdysozoa</taxon>
        <taxon>Arthropoda</taxon>
        <taxon>Hexapoda</taxon>
        <taxon>Insecta</taxon>
        <taxon>Pterygota</taxon>
        <taxon>Neoptera</taxon>
        <taxon>Endopterygota</taxon>
        <taxon>Lepidoptera</taxon>
        <taxon>Glossata</taxon>
        <taxon>Ditrysia</taxon>
        <taxon>Papilionoidea</taxon>
        <taxon>Nymphalidae</taxon>
        <taxon>Heliconiinae</taxon>
        <taxon>Argynnini</taxon>
        <taxon>Brenthis</taxon>
    </lineage>
</organism>
<evidence type="ECO:0000256" key="9">
    <source>
        <dbReference type="ARBA" id="ARBA00055534"/>
    </source>
</evidence>
<evidence type="ECO:0000256" key="8">
    <source>
        <dbReference type="ARBA" id="ARBA00023240"/>
    </source>
</evidence>
<dbReference type="GO" id="GO:0005576">
    <property type="term" value="C:extracellular region"/>
    <property type="evidence" value="ECO:0007669"/>
    <property type="project" value="UniProtKB-SubCell"/>
</dbReference>
<keyword evidence="6" id="KW-0720">Serine protease</keyword>
<evidence type="ECO:0000313" key="13">
    <source>
        <dbReference type="Proteomes" id="UP000838878"/>
    </source>
</evidence>
<dbReference type="EMBL" id="OV170224">
    <property type="protein sequence ID" value="CAH0723664.1"/>
    <property type="molecule type" value="Genomic_DNA"/>
</dbReference>
<dbReference type="InterPro" id="IPR033116">
    <property type="entry name" value="TRYPSIN_SER"/>
</dbReference>
<evidence type="ECO:0000256" key="2">
    <source>
        <dbReference type="ARBA" id="ARBA00007664"/>
    </source>
</evidence>
<proteinExistence type="inferred from homology"/>
<keyword evidence="8" id="KW-1199">Hemostasis impairing toxin</keyword>
<keyword evidence="13" id="KW-1185">Reference proteome</keyword>
<sequence>MQRIVGGNKTPEEYGKFHVSLQNITGYHVCGGAIISHKYLVTAAHCVFGAQAKYIKVVVGTTNLDKGGLEHDVKTIHVHDNYDRNLRLNDIAVLEINGLFDLLKVEMLRLYDNKLKEGETVLTTGFGANEPHGDSARRMQALNLTVFSQETCIYAMRYTRKVYDSMFCTFTRIGQGTCHGDSGGPLTIGNKLVGVISWGIPCGVGFPDVHTRISPYIQWIRSIIDQKVCNSC</sequence>
<evidence type="ECO:0000259" key="11">
    <source>
        <dbReference type="SMART" id="SM00020"/>
    </source>
</evidence>
<dbReference type="SUPFAM" id="SSF50494">
    <property type="entry name" value="Trypsin-like serine proteases"/>
    <property type="match status" value="1"/>
</dbReference>
<evidence type="ECO:0000256" key="3">
    <source>
        <dbReference type="ARBA" id="ARBA00022656"/>
    </source>
</evidence>
<accession>A0A8J9URK1</accession>
<dbReference type="PANTHER" id="PTHR24276:SF96">
    <property type="entry name" value="PEPTIDASE S1 DOMAIN-CONTAINING PROTEIN"/>
    <property type="match status" value="1"/>
</dbReference>
<feature type="non-terminal residue" evidence="12">
    <location>
        <position position="232"/>
    </location>
</feature>
<keyword evidence="10" id="KW-1205">Fibrinolytic toxin</keyword>
<dbReference type="AlphaFoldDB" id="A0A8J9URK1"/>
<comment type="subcellular location">
    <subcellularLocation>
        <location evidence="1">Secreted</location>
        <location evidence="1">Extracellular space</location>
    </subcellularLocation>
</comment>
<dbReference type="PANTHER" id="PTHR24276">
    <property type="entry name" value="POLYSERASE-RELATED"/>
    <property type="match status" value="1"/>
</dbReference>
<dbReference type="InterPro" id="IPR009003">
    <property type="entry name" value="Peptidase_S1_PA"/>
</dbReference>
<dbReference type="InterPro" id="IPR018114">
    <property type="entry name" value="TRYPSIN_HIS"/>
</dbReference>
<evidence type="ECO:0000313" key="12">
    <source>
        <dbReference type="EMBL" id="CAH0723664.1"/>
    </source>
</evidence>
<dbReference type="InterPro" id="IPR050430">
    <property type="entry name" value="Peptidase_S1"/>
</dbReference>
<evidence type="ECO:0000256" key="10">
    <source>
        <dbReference type="ARBA" id="ARBA00084094"/>
    </source>
</evidence>
<comment type="function">
    <text evidence="9">Fibrinolytic activity; shows preferential cleavage of Arg-Gly bonds in all three fibrinogen chains. Contact with the caterpillars causes severe bleeding, due the anticoagulant effect of the protein.</text>
</comment>
<keyword evidence="7" id="KW-1015">Disulfide bond</keyword>
<keyword evidence="5" id="KW-0378">Hydrolase</keyword>
<dbReference type="PROSITE" id="PS00134">
    <property type="entry name" value="TRYPSIN_HIS"/>
    <property type="match status" value="1"/>
</dbReference>
<dbReference type="GO" id="GO:0004252">
    <property type="term" value="F:serine-type endopeptidase activity"/>
    <property type="evidence" value="ECO:0007669"/>
    <property type="project" value="InterPro"/>
</dbReference>
<dbReference type="InterPro" id="IPR001314">
    <property type="entry name" value="Peptidase_S1A"/>
</dbReference>
<keyword evidence="4" id="KW-0645">Protease</keyword>
<dbReference type="PRINTS" id="PR00722">
    <property type="entry name" value="CHYMOTRYPSIN"/>
</dbReference>
<evidence type="ECO:0000256" key="4">
    <source>
        <dbReference type="ARBA" id="ARBA00022670"/>
    </source>
</evidence>
<dbReference type="Pfam" id="PF00089">
    <property type="entry name" value="Trypsin"/>
    <property type="match status" value="1"/>
</dbReference>
<feature type="domain" description="Peptidase S1" evidence="11">
    <location>
        <begin position="3"/>
        <end position="220"/>
    </location>
</feature>
<dbReference type="FunFam" id="2.40.10.10:FF:000068">
    <property type="entry name" value="transmembrane protease serine 2"/>
    <property type="match status" value="1"/>
</dbReference>
<dbReference type="InterPro" id="IPR043504">
    <property type="entry name" value="Peptidase_S1_PA_chymotrypsin"/>
</dbReference>
<evidence type="ECO:0000256" key="7">
    <source>
        <dbReference type="ARBA" id="ARBA00023157"/>
    </source>
</evidence>
<protein>
    <recommendedName>
        <fullName evidence="11">Peptidase S1 domain-containing protein</fullName>
    </recommendedName>
</protein>
<dbReference type="SMART" id="SM00020">
    <property type="entry name" value="Tryp_SPc"/>
    <property type="match status" value="1"/>
</dbReference>
<evidence type="ECO:0000256" key="5">
    <source>
        <dbReference type="ARBA" id="ARBA00022801"/>
    </source>
</evidence>
<name>A0A8J9URK1_9NEOP</name>